<accession>A0AAU7LT40</accession>
<proteinExistence type="predicted"/>
<dbReference type="AlphaFoldDB" id="A0AAU7LT40"/>
<name>A0AAU7LT40_9BURK</name>
<dbReference type="EMBL" id="CP157675">
    <property type="protein sequence ID" value="XBP70819.1"/>
    <property type="molecule type" value="Genomic_DNA"/>
</dbReference>
<gene>
    <name evidence="1" type="ORF">ABLV49_03135</name>
</gene>
<organism evidence="1">
    <name type="scientific">Polaromonas hydrogenivorans</name>
    <dbReference type="NCBI Taxonomy" id="335476"/>
    <lineage>
        <taxon>Bacteria</taxon>
        <taxon>Pseudomonadati</taxon>
        <taxon>Pseudomonadota</taxon>
        <taxon>Betaproteobacteria</taxon>
        <taxon>Burkholderiales</taxon>
        <taxon>Comamonadaceae</taxon>
        <taxon>Polaromonas</taxon>
    </lineage>
</organism>
<dbReference type="RefSeq" id="WP_349280147.1">
    <property type="nucleotide sequence ID" value="NZ_CBCSCU010000032.1"/>
</dbReference>
<reference evidence="1" key="1">
    <citation type="submission" date="2024-05" db="EMBL/GenBank/DDBJ databases">
        <authorList>
            <person name="Bunk B."/>
            <person name="Swiderski J."/>
            <person name="Sproer C."/>
            <person name="Thiel V."/>
        </authorList>
    </citation>
    <scope>NUCLEOTIDE SEQUENCE</scope>
    <source>
        <strain evidence="1">DSM 17735</strain>
    </source>
</reference>
<sequence length="204" mass="22232">MRRQFEAPHEADLACGVFGRLHFHCLEAAQEHFRAGTTALCHRLVRRTAVFTVFLHPREWFYPRFYGALSILLLSRFFNGALELTMGILSILALPAASAAQRGYAKGFVGQYPAACRSASTRFELISVVVASKDALLARKALLACPDTAVVRCLPMHTEARVKLEIRFPAGQGDAVINRIVASVPNGQIGGIVACASANPWTAH</sequence>
<evidence type="ECO:0000313" key="1">
    <source>
        <dbReference type="EMBL" id="XBP70819.1"/>
    </source>
</evidence>
<protein>
    <submittedName>
        <fullName evidence="1">Uncharacterized protein</fullName>
    </submittedName>
</protein>